<dbReference type="Proteomes" id="UP000319783">
    <property type="component" value="Unassembled WGS sequence"/>
</dbReference>
<dbReference type="InterPro" id="IPR011747">
    <property type="entry name" value="CHP02241"/>
</dbReference>
<dbReference type="AlphaFoldDB" id="A0A533Q751"/>
<dbReference type="NCBIfam" id="TIGR02241">
    <property type="entry name" value="conserved hypothetical phage tail region protein"/>
    <property type="match status" value="1"/>
</dbReference>
<dbReference type="PANTHER" id="PTHR38009">
    <property type="entry name" value="CONSERVED HYPOTHETICAL PHAGE TAIL PROTEIN"/>
    <property type="match status" value="1"/>
</dbReference>
<dbReference type="InterPro" id="IPR010667">
    <property type="entry name" value="Phage_T4_Gp19"/>
</dbReference>
<accession>A0A533Q751</accession>
<evidence type="ECO:0000313" key="1">
    <source>
        <dbReference type="EMBL" id="TLD40457.1"/>
    </source>
</evidence>
<name>A0A533Q751_9BACT</name>
<protein>
    <recommendedName>
        <fullName evidence="3">Phage tail protein</fullName>
    </recommendedName>
</protein>
<sequence>MAPFPKNAHRFDPYKNFKFRVKWDGRYVAGVSKVSALKRTTEVVEHREGGDPSTTRRSPGRTKYEAITLERGITHDTEFERWANKVWNYDSGLGAEVSLKDFRKNIIIEVYNEAGQLAIAYKIFRCWVSEFQALPDLDANANAVAIQQIKLENEGWERDYEVGEPTEATFEEPVP</sequence>
<evidence type="ECO:0008006" key="3">
    <source>
        <dbReference type="Google" id="ProtNLM"/>
    </source>
</evidence>
<dbReference type="PANTHER" id="PTHR38009:SF1">
    <property type="entry name" value="CONSERVED HYPOTHETICAL PHAGE TAIL PROTEIN"/>
    <property type="match status" value="1"/>
</dbReference>
<organism evidence="1 2">
    <name type="scientific">Candidatus Jettenia ecosi</name>
    <dbReference type="NCBI Taxonomy" id="2494326"/>
    <lineage>
        <taxon>Bacteria</taxon>
        <taxon>Pseudomonadati</taxon>
        <taxon>Planctomycetota</taxon>
        <taxon>Candidatus Brocadiia</taxon>
        <taxon>Candidatus Brocadiales</taxon>
        <taxon>Candidatus Brocadiaceae</taxon>
        <taxon>Candidatus Jettenia</taxon>
    </lineage>
</organism>
<dbReference type="EMBL" id="SULG01000099">
    <property type="protein sequence ID" value="TLD40457.1"/>
    <property type="molecule type" value="Genomic_DNA"/>
</dbReference>
<comment type="caution">
    <text evidence="1">The sequence shown here is derived from an EMBL/GenBank/DDBJ whole genome shotgun (WGS) entry which is preliminary data.</text>
</comment>
<proteinExistence type="predicted"/>
<evidence type="ECO:0000313" key="2">
    <source>
        <dbReference type="Proteomes" id="UP000319783"/>
    </source>
</evidence>
<dbReference type="Pfam" id="PF06841">
    <property type="entry name" value="Phage_T4_gp19"/>
    <property type="match status" value="1"/>
</dbReference>
<gene>
    <name evidence="1" type="ORF">JETT_3269</name>
</gene>
<reference evidence="1 2" key="1">
    <citation type="submission" date="2019-04" db="EMBL/GenBank/DDBJ databases">
        <title>Genome of a novel bacterium Candidatus Jettenia ecosi reconstructed from metagenome of an anammox bioreactor.</title>
        <authorList>
            <person name="Mardanov A.V."/>
            <person name="Beletsky A.V."/>
            <person name="Ravin N.V."/>
            <person name="Botchkova E.A."/>
            <person name="Litti Y.V."/>
            <person name="Nozhevnikova A.N."/>
        </authorList>
    </citation>
    <scope>NUCLEOTIDE SEQUENCE [LARGE SCALE GENOMIC DNA]</scope>
    <source>
        <strain evidence="1">J2</strain>
    </source>
</reference>
<dbReference type="GO" id="GO:0005198">
    <property type="term" value="F:structural molecule activity"/>
    <property type="evidence" value="ECO:0007669"/>
    <property type="project" value="InterPro"/>
</dbReference>